<dbReference type="Proteomes" id="UP000184280">
    <property type="component" value="Unassembled WGS sequence"/>
</dbReference>
<reference evidence="2 3" key="1">
    <citation type="submission" date="2016-11" db="EMBL/GenBank/DDBJ databases">
        <authorList>
            <person name="Jaros S."/>
            <person name="Januszkiewicz K."/>
            <person name="Wedrychowicz H."/>
        </authorList>
    </citation>
    <scope>NUCLEOTIDE SEQUENCE [LARGE SCALE GENOMIC DNA]</scope>
    <source>
        <strain evidence="2 3">BPI-34</strain>
    </source>
</reference>
<sequence>MMMNNSFRYKITQLLLMACVAMLTSSCRETIEQLFSDGIAEGDEVTFSSAVRSAAVTRGVDKPQKIDEDYTFKISMLQESVDEPVGKGTYHTTSDDIGSLEADDALYWPSTAIRYGFTATAGTDKIDADQSTQTKWIEQDRLEGRAEAETDGVTKTFLTAKEWKAYNVKAGLDSEENYKKVPLFMQHKRALITVILKAGEGVSRKSLYYSAAKKDIETKIYSYNSNDDADTLAITPYARGVEVNYDDATDSTTCYEAIVSPHDYYAGRASQVITKISLSGQKYSFKGENDGNCSEKDYNLTEGKHLTLTITLGRNSRQTLISAYIEDWSEEVTNTICDDHGNSGAPIMIPNREELIRFLTSTTDNKAGNLALVTDDIDLGEWTTAYDLNCTLSLGGHTLISNHRFLKNMSAAASLLNGTIQIGAAVPEAIAETNHGTINDVSITASSAKAFATVAGAVKNNTGVISKCNSALRVNGAESEPYVGGIAATSLSSGTEPAIIDGCTVTSRVSGGQAGGGIVGNADGQVVNNTFEYGITLSQHHDTHKNIAGVFSGTAFTNNAWPTVDESTLSNATPVSQRYTGIIDDASEFSSTETGMRYRLAQDIVVTKTLGDVTYELNGNGKQITTQAMIFNAITNKVYDLKVLVSGNLIAEPKEQAKDGIAALAYQVHGSKAEISNIKVKTADGVRIQAANPAGVVVWAWGDATVSHCQVSADIQSWVETPVVDGNVRKYAGGIVSTVSKATITQCAFYSSGSITQNRHSVYNNLASTKDKAVSTIIYFGGIVGGIEKWENETPELTITDCSGFEVFDKDSKYHGGILGYADNDGSKNSTKDCQGNWWDANCKGVGTCAGSVESAIGKRNSQTPSDVFNF</sequence>
<evidence type="ECO:0000256" key="1">
    <source>
        <dbReference type="SAM" id="SignalP"/>
    </source>
</evidence>
<keyword evidence="1" id="KW-0732">Signal</keyword>
<organism evidence="2 3">
    <name type="scientific">Xylanibacter ruminicola</name>
    <name type="common">Prevotella ruminicola</name>
    <dbReference type="NCBI Taxonomy" id="839"/>
    <lineage>
        <taxon>Bacteria</taxon>
        <taxon>Pseudomonadati</taxon>
        <taxon>Bacteroidota</taxon>
        <taxon>Bacteroidia</taxon>
        <taxon>Bacteroidales</taxon>
        <taxon>Prevotellaceae</taxon>
        <taxon>Xylanibacter</taxon>
    </lineage>
</organism>
<evidence type="ECO:0000313" key="2">
    <source>
        <dbReference type="EMBL" id="SHL82330.1"/>
    </source>
</evidence>
<proteinExistence type="predicted"/>
<gene>
    <name evidence="2" type="ORF">SAMN04488494_0830</name>
</gene>
<evidence type="ECO:0008006" key="4">
    <source>
        <dbReference type="Google" id="ProtNLM"/>
    </source>
</evidence>
<dbReference type="AlphaFoldDB" id="A0A1M7DS76"/>
<dbReference type="EMBL" id="FRCJ01000001">
    <property type="protein sequence ID" value="SHL82330.1"/>
    <property type="molecule type" value="Genomic_DNA"/>
</dbReference>
<name>A0A1M7DS76_XYLRU</name>
<accession>A0A1M7DS76</accession>
<dbReference type="Gene3D" id="2.160.20.110">
    <property type="match status" value="2"/>
</dbReference>
<evidence type="ECO:0000313" key="3">
    <source>
        <dbReference type="Proteomes" id="UP000184280"/>
    </source>
</evidence>
<protein>
    <recommendedName>
        <fullName evidence="4">Fimbrillin family protein</fullName>
    </recommendedName>
</protein>
<feature type="signal peptide" evidence="1">
    <location>
        <begin position="1"/>
        <end position="23"/>
    </location>
</feature>
<feature type="chain" id="PRO_5012002934" description="Fimbrillin family protein" evidence="1">
    <location>
        <begin position="24"/>
        <end position="871"/>
    </location>
</feature>